<accession>A0A0F9K5E5</accession>
<proteinExistence type="predicted"/>
<reference evidence="1" key="1">
    <citation type="journal article" date="2015" name="Nature">
        <title>Complex archaea that bridge the gap between prokaryotes and eukaryotes.</title>
        <authorList>
            <person name="Spang A."/>
            <person name="Saw J.H."/>
            <person name="Jorgensen S.L."/>
            <person name="Zaremba-Niedzwiedzka K."/>
            <person name="Martijn J."/>
            <person name="Lind A.E."/>
            <person name="van Eijk R."/>
            <person name="Schleper C."/>
            <person name="Guy L."/>
            <person name="Ettema T.J."/>
        </authorList>
    </citation>
    <scope>NUCLEOTIDE SEQUENCE</scope>
</reference>
<comment type="caution">
    <text evidence="1">The sequence shown here is derived from an EMBL/GenBank/DDBJ whole genome shotgun (WGS) entry which is preliminary data.</text>
</comment>
<organism evidence="1">
    <name type="scientific">marine sediment metagenome</name>
    <dbReference type="NCBI Taxonomy" id="412755"/>
    <lineage>
        <taxon>unclassified sequences</taxon>
        <taxon>metagenomes</taxon>
        <taxon>ecological metagenomes</taxon>
    </lineage>
</organism>
<dbReference type="EMBL" id="LAZR01008667">
    <property type="protein sequence ID" value="KKM77289.1"/>
    <property type="molecule type" value="Genomic_DNA"/>
</dbReference>
<gene>
    <name evidence="1" type="ORF">LCGC14_1371660</name>
</gene>
<name>A0A0F9K5E5_9ZZZZ</name>
<sequence length="69" mass="8099">MQEITVSSKRKINTGNYQNTEIMYSLKKQVLDGTEPGPEMQKLSEEIEFILDKKEKQIRQRIEKEAKAK</sequence>
<dbReference type="AlphaFoldDB" id="A0A0F9K5E5"/>
<protein>
    <submittedName>
        <fullName evidence="1">Uncharacterized protein</fullName>
    </submittedName>
</protein>
<evidence type="ECO:0000313" key="1">
    <source>
        <dbReference type="EMBL" id="KKM77289.1"/>
    </source>
</evidence>